<dbReference type="NCBIfam" id="TIGR04183">
    <property type="entry name" value="Por_Secre_tail"/>
    <property type="match status" value="1"/>
</dbReference>
<name>A0A327YK54_9FLAO</name>
<accession>A0A327YK54</accession>
<keyword evidence="5" id="KW-1185">Reference proteome</keyword>
<dbReference type="AlphaFoldDB" id="A0A327YK54"/>
<dbReference type="Proteomes" id="UP000249620">
    <property type="component" value="Unassembled WGS sequence"/>
</dbReference>
<dbReference type="InterPro" id="IPR026444">
    <property type="entry name" value="Secre_tail"/>
</dbReference>
<feature type="chain" id="PRO_5016434338" evidence="2">
    <location>
        <begin position="31"/>
        <end position="277"/>
    </location>
</feature>
<evidence type="ECO:0000259" key="3">
    <source>
        <dbReference type="Pfam" id="PF18962"/>
    </source>
</evidence>
<dbReference type="Pfam" id="PF18962">
    <property type="entry name" value="Por_Secre_tail"/>
    <property type="match status" value="1"/>
</dbReference>
<evidence type="ECO:0000256" key="1">
    <source>
        <dbReference type="ARBA" id="ARBA00022729"/>
    </source>
</evidence>
<feature type="domain" description="Secretion system C-terminal sorting" evidence="3">
    <location>
        <begin position="209"/>
        <end position="275"/>
    </location>
</feature>
<dbReference type="NCBIfam" id="NF038128">
    <property type="entry name" value="choice_anch_J"/>
    <property type="match status" value="1"/>
</dbReference>
<evidence type="ECO:0000313" key="5">
    <source>
        <dbReference type="Proteomes" id="UP000249620"/>
    </source>
</evidence>
<evidence type="ECO:0000313" key="4">
    <source>
        <dbReference type="EMBL" id="RAK20135.1"/>
    </source>
</evidence>
<keyword evidence="1 2" id="KW-0732">Signal</keyword>
<sequence length="277" mass="30538">MLLLINYLNNFIMKKLYSLTFLLLIQLTQAQLSENFDAATTLPAGWTAFRGTNNLGTGFDWGTSTARNYSPGNSAFVRYENVTGGNAEDWLVTPLIDLSNRTSCSLTFYGGQQYTDPYGTVYQVKVSTTSQTSHASFTNVATYAEADFTDILSAPLTSLKTVDLSTYNGQQIYIAFVMTQDDGDNWFIDNVNVTGTLSTPSFDDKQISIYPNPTNGILNVEAIETISRIEIFNILGSLVKATENSNKIDITELNSGTYFAKITSTEGKVKTQKIVKN</sequence>
<reference evidence="4 5" key="1">
    <citation type="submission" date="2018-06" db="EMBL/GenBank/DDBJ databases">
        <title>Genomic Encyclopedia of Type Strains, Phase III (KMG-III): the genomes of soil and plant-associated and newly described type strains.</title>
        <authorList>
            <person name="Whitman W."/>
        </authorList>
    </citation>
    <scope>NUCLEOTIDE SEQUENCE [LARGE SCALE GENOMIC DNA]</scope>
    <source>
        <strain evidence="4 5">CGMCC 1.12398</strain>
    </source>
</reference>
<comment type="caution">
    <text evidence="4">The sequence shown here is derived from an EMBL/GenBank/DDBJ whole genome shotgun (WGS) entry which is preliminary data.</text>
</comment>
<gene>
    <name evidence="4" type="ORF">B0I03_10824</name>
</gene>
<dbReference type="EMBL" id="QLMI01000008">
    <property type="protein sequence ID" value="RAK20135.1"/>
    <property type="molecule type" value="Genomic_DNA"/>
</dbReference>
<proteinExistence type="predicted"/>
<organism evidence="4 5">
    <name type="scientific">Flavobacterium aquaticum</name>
    <dbReference type="NCBI Taxonomy" id="1236486"/>
    <lineage>
        <taxon>Bacteria</taxon>
        <taxon>Pseudomonadati</taxon>
        <taxon>Bacteroidota</taxon>
        <taxon>Flavobacteriia</taxon>
        <taxon>Flavobacteriales</taxon>
        <taxon>Flavobacteriaceae</taxon>
        <taxon>Flavobacterium</taxon>
    </lineage>
</organism>
<feature type="signal peptide" evidence="2">
    <location>
        <begin position="1"/>
        <end position="30"/>
    </location>
</feature>
<evidence type="ECO:0000256" key="2">
    <source>
        <dbReference type="SAM" id="SignalP"/>
    </source>
</evidence>
<dbReference type="Gene3D" id="2.60.120.200">
    <property type="match status" value="1"/>
</dbReference>
<protein>
    <submittedName>
        <fullName evidence="4">Putative secreted protein (Por secretion system target)</fullName>
    </submittedName>
</protein>